<evidence type="ECO:0000259" key="3">
    <source>
        <dbReference type="SMART" id="SM00822"/>
    </source>
</evidence>
<dbReference type="GO" id="GO:0006633">
    <property type="term" value="P:fatty acid biosynthetic process"/>
    <property type="evidence" value="ECO:0007669"/>
    <property type="project" value="TreeGrafter"/>
</dbReference>
<dbReference type="PANTHER" id="PTHR42760">
    <property type="entry name" value="SHORT-CHAIN DEHYDROGENASES/REDUCTASES FAMILY MEMBER"/>
    <property type="match status" value="1"/>
</dbReference>
<dbReference type="Gene3D" id="3.40.50.720">
    <property type="entry name" value="NAD(P)-binding Rossmann-like Domain"/>
    <property type="match status" value="1"/>
</dbReference>
<accession>A0A6J5YKL4</accession>
<dbReference type="InterPro" id="IPR002347">
    <property type="entry name" value="SDR_fam"/>
</dbReference>
<dbReference type="InterPro" id="IPR057326">
    <property type="entry name" value="KR_dom"/>
</dbReference>
<gene>
    <name evidence="4" type="ORF">UFOPK1392_01993</name>
</gene>
<dbReference type="SMART" id="SM00822">
    <property type="entry name" value="PKS_KR"/>
    <property type="match status" value="1"/>
</dbReference>
<keyword evidence="2" id="KW-0560">Oxidoreductase</keyword>
<sequence>MDVNENSPTDNDRPAGRLTCRLTGRLTDRVVIVTGAGQGVGEGIARRLASEGAAVVIAARRAETGEPVAAAIRDEGGEAVCIVTDVTTRASVEGCVASTVHRYGRLDVLVHNAFAGGVASRLEATPPDAWFQMSYTSAWGSFWCAQAAHPHLTASDQGRLILLTSPSGFEGSANIPLYSPAKAAQRAMAKSLAREWGADGITVNCIAPVAETPALAGAFEQVPTLRGAIEARTPLGRIGDPTTDIGGVALFLASADSAYVSGQTIVCDGGSFLGL</sequence>
<name>A0A6J5YKL4_9ZZZZ</name>
<dbReference type="FunFam" id="3.40.50.720:FF:000084">
    <property type="entry name" value="Short-chain dehydrogenase reductase"/>
    <property type="match status" value="1"/>
</dbReference>
<dbReference type="InterPro" id="IPR036291">
    <property type="entry name" value="NAD(P)-bd_dom_sf"/>
</dbReference>
<dbReference type="AlphaFoldDB" id="A0A6J5YKL4"/>
<feature type="domain" description="Ketoreductase" evidence="3">
    <location>
        <begin position="29"/>
        <end position="212"/>
    </location>
</feature>
<dbReference type="GO" id="GO:0016616">
    <property type="term" value="F:oxidoreductase activity, acting on the CH-OH group of donors, NAD or NADP as acceptor"/>
    <property type="evidence" value="ECO:0007669"/>
    <property type="project" value="TreeGrafter"/>
</dbReference>
<dbReference type="Pfam" id="PF13561">
    <property type="entry name" value="adh_short_C2"/>
    <property type="match status" value="1"/>
</dbReference>
<dbReference type="PANTHER" id="PTHR42760:SF133">
    <property type="entry name" value="3-OXOACYL-[ACYL-CARRIER-PROTEIN] REDUCTASE"/>
    <property type="match status" value="1"/>
</dbReference>
<evidence type="ECO:0000256" key="1">
    <source>
        <dbReference type="ARBA" id="ARBA00006484"/>
    </source>
</evidence>
<organism evidence="4">
    <name type="scientific">freshwater metagenome</name>
    <dbReference type="NCBI Taxonomy" id="449393"/>
    <lineage>
        <taxon>unclassified sequences</taxon>
        <taxon>metagenomes</taxon>
        <taxon>ecological metagenomes</taxon>
    </lineage>
</organism>
<proteinExistence type="inferred from homology"/>
<protein>
    <submittedName>
        <fullName evidence="4">Unannotated protein</fullName>
    </submittedName>
</protein>
<evidence type="ECO:0000256" key="2">
    <source>
        <dbReference type="ARBA" id="ARBA00023002"/>
    </source>
</evidence>
<dbReference type="CDD" id="cd05233">
    <property type="entry name" value="SDR_c"/>
    <property type="match status" value="1"/>
</dbReference>
<dbReference type="PRINTS" id="PR00081">
    <property type="entry name" value="GDHRDH"/>
</dbReference>
<comment type="similarity">
    <text evidence="1">Belongs to the short-chain dehydrogenases/reductases (SDR) family.</text>
</comment>
<dbReference type="GO" id="GO:0048038">
    <property type="term" value="F:quinone binding"/>
    <property type="evidence" value="ECO:0007669"/>
    <property type="project" value="TreeGrafter"/>
</dbReference>
<evidence type="ECO:0000313" key="4">
    <source>
        <dbReference type="EMBL" id="CAB4324228.1"/>
    </source>
</evidence>
<dbReference type="SUPFAM" id="SSF51735">
    <property type="entry name" value="NAD(P)-binding Rossmann-fold domains"/>
    <property type="match status" value="1"/>
</dbReference>
<dbReference type="EMBL" id="CAEMXZ010000118">
    <property type="protein sequence ID" value="CAB4324228.1"/>
    <property type="molecule type" value="Genomic_DNA"/>
</dbReference>
<reference evidence="4" key="1">
    <citation type="submission" date="2020-05" db="EMBL/GenBank/DDBJ databases">
        <authorList>
            <person name="Chiriac C."/>
            <person name="Salcher M."/>
            <person name="Ghai R."/>
            <person name="Kavagutti S V."/>
        </authorList>
    </citation>
    <scope>NUCLEOTIDE SEQUENCE</scope>
</reference>